<keyword evidence="3" id="KW-1185">Reference proteome</keyword>
<evidence type="ECO:0000313" key="3">
    <source>
        <dbReference type="Proteomes" id="UP000217199"/>
    </source>
</evidence>
<accession>A0A286U8C8</accession>
<name>A0A286U8C8_9AGAM</name>
<dbReference type="Gene3D" id="2.80.10.50">
    <property type="match status" value="1"/>
</dbReference>
<evidence type="ECO:0000313" key="2">
    <source>
        <dbReference type="EMBL" id="PAV15816.1"/>
    </source>
</evidence>
<evidence type="ECO:0008006" key="4">
    <source>
        <dbReference type="Google" id="ProtNLM"/>
    </source>
</evidence>
<comment type="caution">
    <text evidence="2">The sequence shown here is derived from an EMBL/GenBank/DDBJ whole genome shotgun (WGS) entry which is preliminary data.</text>
</comment>
<feature type="chain" id="PRO_5013743022" description="Ricin B lectin domain-containing protein" evidence="1">
    <location>
        <begin position="18"/>
        <end position="193"/>
    </location>
</feature>
<keyword evidence="1" id="KW-0732">Signal</keyword>
<dbReference type="InParanoid" id="A0A286U8C8"/>
<reference evidence="2 3" key="1">
    <citation type="journal article" date="2017" name="Mol. Ecol.">
        <title>Comparative and population genomic landscape of Phellinus noxius: A hypervariable fungus causing root rot in trees.</title>
        <authorList>
            <person name="Chung C.L."/>
            <person name="Lee T.J."/>
            <person name="Akiba M."/>
            <person name="Lee H.H."/>
            <person name="Kuo T.H."/>
            <person name="Liu D."/>
            <person name="Ke H.M."/>
            <person name="Yokoi T."/>
            <person name="Roa M.B."/>
            <person name="Lu M.J."/>
            <person name="Chang Y.Y."/>
            <person name="Ann P.J."/>
            <person name="Tsai J.N."/>
            <person name="Chen C.Y."/>
            <person name="Tzean S.S."/>
            <person name="Ota Y."/>
            <person name="Hattori T."/>
            <person name="Sahashi N."/>
            <person name="Liou R.F."/>
            <person name="Kikuchi T."/>
            <person name="Tsai I.J."/>
        </authorList>
    </citation>
    <scope>NUCLEOTIDE SEQUENCE [LARGE SCALE GENOMIC DNA]</scope>
    <source>
        <strain evidence="2 3">FFPRI411160</strain>
    </source>
</reference>
<feature type="signal peptide" evidence="1">
    <location>
        <begin position="1"/>
        <end position="17"/>
    </location>
</feature>
<proteinExistence type="predicted"/>
<protein>
    <recommendedName>
        <fullName evidence="4">Ricin B lectin domain-containing protein</fullName>
    </recommendedName>
</protein>
<sequence>MKYTVFLLFALISAVYAANLIPINYYPPDEEYAIFNVEYRNRVLDNQGDLSSGHVIGSSIHYNESTSPNLKWRIEGVTFDELRGRNVSIQSFAAAHSDTEVGGFVSTNGSDIIESQDPVSWELRLNAFTGEQFLIIKDDLAITALSAPDPKQEWPLAAQEINTTDTRQYWIFVPVGGVQDYLFINNITSDDGV</sequence>
<evidence type="ECO:0000256" key="1">
    <source>
        <dbReference type="SAM" id="SignalP"/>
    </source>
</evidence>
<dbReference type="EMBL" id="NBII01000009">
    <property type="protein sequence ID" value="PAV15816.1"/>
    <property type="molecule type" value="Genomic_DNA"/>
</dbReference>
<organism evidence="2 3">
    <name type="scientific">Pyrrhoderma noxium</name>
    <dbReference type="NCBI Taxonomy" id="2282107"/>
    <lineage>
        <taxon>Eukaryota</taxon>
        <taxon>Fungi</taxon>
        <taxon>Dikarya</taxon>
        <taxon>Basidiomycota</taxon>
        <taxon>Agaricomycotina</taxon>
        <taxon>Agaricomycetes</taxon>
        <taxon>Hymenochaetales</taxon>
        <taxon>Hymenochaetaceae</taxon>
        <taxon>Pyrrhoderma</taxon>
    </lineage>
</organism>
<gene>
    <name evidence="2" type="ORF">PNOK_0867400</name>
</gene>
<dbReference type="AlphaFoldDB" id="A0A286U8C8"/>
<dbReference type="Proteomes" id="UP000217199">
    <property type="component" value="Unassembled WGS sequence"/>
</dbReference>